<evidence type="ECO:0000313" key="1">
    <source>
        <dbReference type="EMBL" id="KAE8388691.1"/>
    </source>
</evidence>
<name>A0A5N7C3L7_PETAA</name>
<proteinExistence type="predicted"/>
<dbReference type="AlphaFoldDB" id="A0A5N7C3L7"/>
<reference evidence="1" key="1">
    <citation type="submission" date="2019-04" db="EMBL/GenBank/DDBJ databases">
        <title>Friends and foes A comparative genomics studyof 23 Aspergillus species from section Flavi.</title>
        <authorList>
            <consortium name="DOE Joint Genome Institute"/>
            <person name="Kjaerbolling I."/>
            <person name="Vesth T."/>
            <person name="Frisvad J.C."/>
            <person name="Nybo J.L."/>
            <person name="Theobald S."/>
            <person name="Kildgaard S."/>
            <person name="Isbrandt T."/>
            <person name="Kuo A."/>
            <person name="Sato A."/>
            <person name="Lyhne E.K."/>
            <person name="Kogle M.E."/>
            <person name="Wiebenga A."/>
            <person name="Kun R.S."/>
            <person name="Lubbers R.J."/>
            <person name="Makela M.R."/>
            <person name="Barry K."/>
            <person name="Chovatia M."/>
            <person name="Clum A."/>
            <person name="Daum C."/>
            <person name="Haridas S."/>
            <person name="He G."/>
            <person name="LaButti K."/>
            <person name="Lipzen A."/>
            <person name="Mondo S."/>
            <person name="Riley R."/>
            <person name="Salamov A."/>
            <person name="Simmons B.A."/>
            <person name="Magnuson J.K."/>
            <person name="Henrissat B."/>
            <person name="Mortensen U.H."/>
            <person name="Larsen T.O."/>
            <person name="Devries R.P."/>
            <person name="Grigoriev I.V."/>
            <person name="Machida M."/>
            <person name="Baker S.E."/>
            <person name="Andersen M.R."/>
        </authorList>
    </citation>
    <scope>NUCLEOTIDE SEQUENCE [LARGE SCALE GENOMIC DNA]</scope>
    <source>
        <strain evidence="1">IBT 14317</strain>
    </source>
</reference>
<dbReference type="OrthoDB" id="5212373at2759"/>
<dbReference type="EMBL" id="ML735275">
    <property type="protein sequence ID" value="KAE8388691.1"/>
    <property type="molecule type" value="Genomic_DNA"/>
</dbReference>
<gene>
    <name evidence="1" type="ORF">BDV23DRAFT_195021</name>
</gene>
<protein>
    <submittedName>
        <fullName evidence="1">Uncharacterized protein</fullName>
    </submittedName>
</protein>
<sequence length="239" mass="27274">MPQPFRTHPIIFCARLVNVSGPPYDTLHSHARVHPPLNFTRVLYIPRHDSMTSHLPLYDVAERYQNSIRGSVFGSYLHSANLIYMEKPRGDDMSARVEYLVDSNKEMEKCSRPQVQRRTLEHDNNIAATAKGPMTASFPIEPSIRGEYKRGEGNPKKMVQWQVHPGPNSLFRYTLLPTDFSEGVLLLPKGGSQEEEAIVVASLLAMLHQLRDNKLMRPSRTSSTSLKLMKRIISKMRQH</sequence>
<accession>A0A5N7C3L7</accession>
<organism evidence="1">
    <name type="scientific">Petromyces alliaceus</name>
    <name type="common">Aspergillus alliaceus</name>
    <dbReference type="NCBI Taxonomy" id="209559"/>
    <lineage>
        <taxon>Eukaryota</taxon>
        <taxon>Fungi</taxon>
        <taxon>Dikarya</taxon>
        <taxon>Ascomycota</taxon>
        <taxon>Pezizomycotina</taxon>
        <taxon>Eurotiomycetes</taxon>
        <taxon>Eurotiomycetidae</taxon>
        <taxon>Eurotiales</taxon>
        <taxon>Aspergillaceae</taxon>
        <taxon>Aspergillus</taxon>
        <taxon>Aspergillus subgen. Circumdati</taxon>
    </lineage>
</organism>
<dbReference type="Proteomes" id="UP000326877">
    <property type="component" value="Unassembled WGS sequence"/>
</dbReference>